<proteinExistence type="predicted"/>
<sequence length="194" mass="22514">MPIRQILAPEKSVVKYTGWLTQRKPKSVQLKRTFTYEKALPHKVYHAQLSDILSEVGFSQADVVSWRHLHTDQHGTVAVETKVGKRGQYHVHEVHSGHMVDALKELYPVLKKKKELRTSDYEYSFLRLFSLKICAVWLRADSREADFFVPLPPCFYGLEQDKLYTYAEFTDIARKAIQTLQTKTDTYDHPMQGG</sequence>
<evidence type="ECO:0000313" key="2">
    <source>
        <dbReference type="Proteomes" id="UP000290407"/>
    </source>
</evidence>
<dbReference type="AlphaFoldDB" id="A0A4Q2UEW5"/>
<dbReference type="Proteomes" id="UP000290407">
    <property type="component" value="Unassembled WGS sequence"/>
</dbReference>
<comment type="caution">
    <text evidence="1">The sequence shown here is derived from an EMBL/GenBank/DDBJ whole genome shotgun (WGS) entry which is preliminary data.</text>
</comment>
<dbReference type="RefSeq" id="WP_129604818.1">
    <property type="nucleotide sequence ID" value="NZ_SBLB01000007.1"/>
</dbReference>
<evidence type="ECO:0000313" key="1">
    <source>
        <dbReference type="EMBL" id="RYC67727.1"/>
    </source>
</evidence>
<gene>
    <name evidence="1" type="ORF">EQG79_23790</name>
</gene>
<organism evidence="1 2">
    <name type="scientific">Spirosoma sordidisoli</name>
    <dbReference type="NCBI Taxonomy" id="2502893"/>
    <lineage>
        <taxon>Bacteria</taxon>
        <taxon>Pseudomonadati</taxon>
        <taxon>Bacteroidota</taxon>
        <taxon>Cytophagia</taxon>
        <taxon>Cytophagales</taxon>
        <taxon>Cytophagaceae</taxon>
        <taxon>Spirosoma</taxon>
    </lineage>
</organism>
<keyword evidence="2" id="KW-1185">Reference proteome</keyword>
<reference evidence="1 2" key="1">
    <citation type="submission" date="2019-01" db="EMBL/GenBank/DDBJ databases">
        <title>Spirosoma flava sp. nov., a propanil-degrading bacterium isolated from herbicide-contaminated soil.</title>
        <authorList>
            <person name="Zhang L."/>
            <person name="Jiang J.-D."/>
        </authorList>
    </citation>
    <scope>NUCLEOTIDE SEQUENCE [LARGE SCALE GENOMIC DNA]</scope>
    <source>
        <strain evidence="1 2">TY50</strain>
    </source>
</reference>
<dbReference type="EMBL" id="SBLB01000007">
    <property type="protein sequence ID" value="RYC67727.1"/>
    <property type="molecule type" value="Genomic_DNA"/>
</dbReference>
<name>A0A4Q2UEW5_9BACT</name>
<accession>A0A4Q2UEW5</accession>
<protein>
    <submittedName>
        <fullName evidence="1">Uncharacterized protein</fullName>
    </submittedName>
</protein>